<gene>
    <name evidence="1" type="ORF">GGQ60_000126</name>
</gene>
<protein>
    <submittedName>
        <fullName evidence="1">Uncharacterized protein</fullName>
    </submittedName>
</protein>
<comment type="caution">
    <text evidence="1">The sequence shown here is derived from an EMBL/GenBank/DDBJ whole genome shotgun (WGS) entry which is preliminary data.</text>
</comment>
<dbReference type="RefSeq" id="WP_183759460.1">
    <property type="nucleotide sequence ID" value="NZ_BMHZ01000002.1"/>
</dbReference>
<proteinExistence type="predicted"/>
<evidence type="ECO:0000313" key="2">
    <source>
        <dbReference type="Proteomes" id="UP000532273"/>
    </source>
</evidence>
<accession>A0A7W6K6N0</accession>
<name>A0A7W6K6N0_9SPHI</name>
<evidence type="ECO:0000313" key="1">
    <source>
        <dbReference type="EMBL" id="MBB4106166.1"/>
    </source>
</evidence>
<dbReference type="Proteomes" id="UP000532273">
    <property type="component" value="Unassembled WGS sequence"/>
</dbReference>
<reference evidence="1 2" key="1">
    <citation type="submission" date="2020-08" db="EMBL/GenBank/DDBJ databases">
        <title>Genomic Encyclopedia of Type Strains, Phase IV (KMG-IV): sequencing the most valuable type-strain genomes for metagenomic binning, comparative biology and taxonomic classification.</title>
        <authorList>
            <person name="Goeker M."/>
        </authorList>
    </citation>
    <scope>NUCLEOTIDE SEQUENCE [LARGE SCALE GENOMIC DNA]</scope>
    <source>
        <strain evidence="1 2">DSM 100774</strain>
    </source>
</reference>
<dbReference type="AlphaFoldDB" id="A0A7W6K6N0"/>
<organism evidence="1 2">
    <name type="scientific">Pedobacter zeae</name>
    <dbReference type="NCBI Taxonomy" id="1737356"/>
    <lineage>
        <taxon>Bacteria</taxon>
        <taxon>Pseudomonadati</taxon>
        <taxon>Bacteroidota</taxon>
        <taxon>Sphingobacteriia</taxon>
        <taxon>Sphingobacteriales</taxon>
        <taxon>Sphingobacteriaceae</taxon>
        <taxon>Pedobacter</taxon>
    </lineage>
</organism>
<dbReference type="EMBL" id="JACIEF010000001">
    <property type="protein sequence ID" value="MBB4106166.1"/>
    <property type="molecule type" value="Genomic_DNA"/>
</dbReference>
<sequence length="175" mass="20055">MAFLLYLSMSTEWSINYKGNELVLKDGFLIAYQLLLFEEIEWNYGSSDNELNEFKIILLNDTATIYAGWWGGIDFTSLSEATINKLIQLTDSIIQKARNSMNYLTASHIYRSCKEAHDYLISSGKSDWIFEFDSAELIYGDEQLPIENYSHAFHLIKLLMMGTLKHSDINGLLVG</sequence>